<feature type="transmembrane region" description="Helical" evidence="2">
    <location>
        <begin position="55"/>
        <end position="73"/>
    </location>
</feature>
<evidence type="ECO:0000313" key="4">
    <source>
        <dbReference type="Proteomes" id="UP000606194"/>
    </source>
</evidence>
<dbReference type="Proteomes" id="UP000606194">
    <property type="component" value="Unassembled WGS sequence"/>
</dbReference>
<dbReference type="RefSeq" id="WP_190150414.1">
    <property type="nucleotide sequence ID" value="NZ_BMTL01000014.1"/>
</dbReference>
<name>A0A918L4K7_9ACTN</name>
<evidence type="ECO:0000256" key="2">
    <source>
        <dbReference type="SAM" id="Phobius"/>
    </source>
</evidence>
<dbReference type="EMBL" id="BMTL01000014">
    <property type="protein sequence ID" value="GGR95031.1"/>
    <property type="molecule type" value="Genomic_DNA"/>
</dbReference>
<keyword evidence="2" id="KW-0812">Transmembrane</keyword>
<feature type="compositionally biased region" description="Basic and acidic residues" evidence="1">
    <location>
        <begin position="1"/>
        <end position="13"/>
    </location>
</feature>
<keyword evidence="2" id="KW-1133">Transmembrane helix</keyword>
<feature type="transmembrane region" description="Helical" evidence="2">
    <location>
        <begin position="114"/>
        <end position="133"/>
    </location>
</feature>
<feature type="transmembrane region" description="Helical" evidence="2">
    <location>
        <begin position="29"/>
        <end position="50"/>
    </location>
</feature>
<gene>
    <name evidence="3" type="ORF">GCM10010269_37500</name>
</gene>
<evidence type="ECO:0000313" key="3">
    <source>
        <dbReference type="EMBL" id="GGR95031.1"/>
    </source>
</evidence>
<keyword evidence="4" id="KW-1185">Reference proteome</keyword>
<dbReference type="AlphaFoldDB" id="A0A918L4K7"/>
<sequence>MSGDQHGRYDHTIHVPPMPTAPPPAPADGVRAVAVAVLNLGGLGLGYALVRRWALMALCWTATAALLFAALPADPDGVPALALVLYVAFLVAAAAHGARVGLRTPLAGLRRAPLALGLGLLLLVAPAGGVVLYDGARDEATQQMLLDRLDQADRLVEAAGGKPFGTARADYDRALSAYSGLRADHPGSRAAERVPSRMKTFYTTVGAPFARGDYCAATAPLKYLRTVPESLPGTDLGELKSWPDDRLATSLYECASAALTAGEATWTSQFGELLTAFPESGQARKVEPAVAAAVVRTEKGLSGAEPCSAVERLRTLGTQIDGLTAGRTGVGDALDKDSQRAAGSAAAGAYTCGVDQYRDGDFDAAQTTLTDYATAHKTAKNAARAKKIAIAAEIAQTVPAAGKSLPTTRSGGSISVTVQNDSPDEITVLYTGPVTGSFTLKACGSCKAYPFGSTLNPSFKPCSDSGKNYPQRTISLPVGTTYFLHKPMGDSLATPASDTAELQSGYVYTECAYTLQRLGSGL</sequence>
<organism evidence="3 4">
    <name type="scientific">Streptomyces humidus</name>
    <dbReference type="NCBI Taxonomy" id="52259"/>
    <lineage>
        <taxon>Bacteria</taxon>
        <taxon>Bacillati</taxon>
        <taxon>Actinomycetota</taxon>
        <taxon>Actinomycetes</taxon>
        <taxon>Kitasatosporales</taxon>
        <taxon>Streptomycetaceae</taxon>
        <taxon>Streptomyces</taxon>
    </lineage>
</organism>
<proteinExistence type="predicted"/>
<reference evidence="3" key="2">
    <citation type="submission" date="2020-09" db="EMBL/GenBank/DDBJ databases">
        <authorList>
            <person name="Sun Q."/>
            <person name="Ohkuma M."/>
        </authorList>
    </citation>
    <scope>NUCLEOTIDE SEQUENCE</scope>
    <source>
        <strain evidence="3">JCM 4386</strain>
    </source>
</reference>
<evidence type="ECO:0000256" key="1">
    <source>
        <dbReference type="SAM" id="MobiDB-lite"/>
    </source>
</evidence>
<protein>
    <submittedName>
        <fullName evidence="3">Uncharacterized protein</fullName>
    </submittedName>
</protein>
<feature type="transmembrane region" description="Helical" evidence="2">
    <location>
        <begin position="79"/>
        <end position="102"/>
    </location>
</feature>
<comment type="caution">
    <text evidence="3">The sequence shown here is derived from an EMBL/GenBank/DDBJ whole genome shotgun (WGS) entry which is preliminary data.</text>
</comment>
<feature type="region of interest" description="Disordered" evidence="1">
    <location>
        <begin position="1"/>
        <end position="21"/>
    </location>
</feature>
<accession>A0A918L4K7</accession>
<reference evidence="3" key="1">
    <citation type="journal article" date="2014" name="Int. J. Syst. Evol. Microbiol.">
        <title>Complete genome sequence of Corynebacterium casei LMG S-19264T (=DSM 44701T), isolated from a smear-ripened cheese.</title>
        <authorList>
            <consortium name="US DOE Joint Genome Institute (JGI-PGF)"/>
            <person name="Walter F."/>
            <person name="Albersmeier A."/>
            <person name="Kalinowski J."/>
            <person name="Ruckert C."/>
        </authorList>
    </citation>
    <scope>NUCLEOTIDE SEQUENCE</scope>
    <source>
        <strain evidence="3">JCM 4386</strain>
    </source>
</reference>
<keyword evidence="2" id="KW-0472">Membrane</keyword>